<dbReference type="InterPro" id="IPR027417">
    <property type="entry name" value="P-loop_NTPase"/>
</dbReference>
<dbReference type="Pfam" id="PF00931">
    <property type="entry name" value="NB-ARC"/>
    <property type="match status" value="1"/>
</dbReference>
<keyword evidence="3 5" id="KW-0238">DNA-binding</keyword>
<keyword evidence="9" id="KW-1185">Reference proteome</keyword>
<dbReference type="PANTHER" id="PTHR35807:SF1">
    <property type="entry name" value="TRANSCRIPTIONAL REGULATOR REDD"/>
    <property type="match status" value="1"/>
</dbReference>
<sequence length="961" mass="105507">MPDGIDIRVLGPVEVIGPCGAVVLHGGGERTLVARLGLSSGQTVSCAALIDVLWADAAPPTAMKTLRSYLARLRRRLREAGLVDLIDTQGPGYVLHAPRDAVDAVRFEILAADGREALASGEAQVAVEWLRAGLALWRGEALADCRAGPWQRAEVTRLGEVRLAATEDLLSAQLALGGHATAIGELEFLVSQHPFQERLWELLILALYRAGRQADALTAFQRARTTLIDELGIEPAPRLRQLETAILTADPKLDLPRKTSADDHAGVSSPHRPRIVPAQLPPTIAGFTGRTGQLGQLDAALAKDRTTPAAVVVSAIAGTAGIGKTTLALHWAHHIAHRFPDGQLYINLRGFDPQAPTDPGQALDGFLQALGVDPHAIPADRNAKAALYRSLLADRRMLIVLDNARDTEHVRPLLPASSTCMVIITSRNRLDSLAAREGAHRLILDLLSTDEAVALLTSRIDHQRVEAEPDAVAELIELCARLPLALSIVAACATNQPRLRLSQLVEQLRDERARLDVLDLGDADLNPRAVFSWSYRTLTSRAAGLFRLLGLCPGPDISLPAAANLAGIPTPQTRASLTELARAHLLDEHTPRRYRFHDLLRAYAAEQATQEETEQDQRAAVQRLLDYYLQTSSAADWHLDHYRDALVLATPRPGVTPGMIANHEQAVDWFTTERAALLAAVDHAARTGMDIHAWQLPWTLTTFLRRRGHWHDWAAIQQTALAAADRLGDRTAQAHAHRLLGTACTWLGHHAAALNHLRQALAIFRQLGEQIDQACTHYDLSFVYEKQGRYTEALTHTLHAWDLYRAAGHHAGQARALNHVGWCHARLGHYSQTLTYCDQALNLHRDLDDPNGEALTLDSLAYAHHHLGHHRQAITHYQQAVVLYRRLGNHYEEAATLHRLGDTHHASGNHPAARYTWQQALTILDRLGYPEADEVRTKLTRTNDRLPAAPPSHSTAEPPTI</sequence>
<dbReference type="InterPro" id="IPR002182">
    <property type="entry name" value="NB-ARC"/>
</dbReference>
<dbReference type="SMART" id="SM00028">
    <property type="entry name" value="TPR"/>
    <property type="match status" value="6"/>
</dbReference>
<dbReference type="Pfam" id="PF03704">
    <property type="entry name" value="BTAD"/>
    <property type="match status" value="1"/>
</dbReference>
<dbReference type="PRINTS" id="PR00364">
    <property type="entry name" value="DISEASERSIST"/>
</dbReference>
<dbReference type="Gene3D" id="1.25.40.10">
    <property type="entry name" value="Tetratricopeptide repeat domain"/>
    <property type="match status" value="2"/>
</dbReference>
<keyword evidence="2" id="KW-0805">Transcription regulation</keyword>
<dbReference type="Pfam" id="PF13424">
    <property type="entry name" value="TPR_12"/>
    <property type="match status" value="2"/>
</dbReference>
<dbReference type="SUPFAM" id="SSF48452">
    <property type="entry name" value="TPR-like"/>
    <property type="match status" value="2"/>
</dbReference>
<dbReference type="InterPro" id="IPR005158">
    <property type="entry name" value="BTAD"/>
</dbReference>
<evidence type="ECO:0000256" key="4">
    <source>
        <dbReference type="ARBA" id="ARBA00023163"/>
    </source>
</evidence>
<dbReference type="PANTHER" id="PTHR35807">
    <property type="entry name" value="TRANSCRIPTIONAL REGULATOR REDD-RELATED"/>
    <property type="match status" value="1"/>
</dbReference>
<organism evidence="8 9">
    <name type="scientific">Kibdelosporangium banguiense</name>
    <dbReference type="NCBI Taxonomy" id="1365924"/>
    <lineage>
        <taxon>Bacteria</taxon>
        <taxon>Bacillati</taxon>
        <taxon>Actinomycetota</taxon>
        <taxon>Actinomycetes</taxon>
        <taxon>Pseudonocardiales</taxon>
        <taxon>Pseudonocardiaceae</taxon>
        <taxon>Kibdelosporangium</taxon>
    </lineage>
</organism>
<dbReference type="SUPFAM" id="SSF46894">
    <property type="entry name" value="C-terminal effector domain of the bipartite response regulators"/>
    <property type="match status" value="1"/>
</dbReference>
<dbReference type="InterPro" id="IPR001867">
    <property type="entry name" value="OmpR/PhoB-type_DNA-bd"/>
</dbReference>
<accession>A0ABS4TZB1</accession>
<dbReference type="RefSeq" id="WP_209646457.1">
    <property type="nucleotide sequence ID" value="NZ_JAGINW010000001.1"/>
</dbReference>
<feature type="compositionally biased region" description="Polar residues" evidence="6">
    <location>
        <begin position="952"/>
        <end position="961"/>
    </location>
</feature>
<gene>
    <name evidence="8" type="ORF">JOF56_010129</name>
</gene>
<dbReference type="Gene3D" id="3.40.50.300">
    <property type="entry name" value="P-loop containing nucleotide triphosphate hydrolases"/>
    <property type="match status" value="1"/>
</dbReference>
<feature type="region of interest" description="Disordered" evidence="6">
    <location>
        <begin position="257"/>
        <end position="279"/>
    </location>
</feature>
<dbReference type="PROSITE" id="PS51755">
    <property type="entry name" value="OMPR_PHOB"/>
    <property type="match status" value="1"/>
</dbReference>
<evidence type="ECO:0000259" key="7">
    <source>
        <dbReference type="PROSITE" id="PS51755"/>
    </source>
</evidence>
<evidence type="ECO:0000256" key="6">
    <source>
        <dbReference type="SAM" id="MobiDB-lite"/>
    </source>
</evidence>
<dbReference type="Proteomes" id="UP001519332">
    <property type="component" value="Unassembled WGS sequence"/>
</dbReference>
<comment type="similarity">
    <text evidence="1">Belongs to the AfsR/DnrI/RedD regulatory family.</text>
</comment>
<evidence type="ECO:0000256" key="5">
    <source>
        <dbReference type="PROSITE-ProRule" id="PRU01091"/>
    </source>
</evidence>
<feature type="domain" description="OmpR/PhoB-type" evidence="7">
    <location>
        <begin position="1"/>
        <end position="97"/>
    </location>
</feature>
<comment type="caution">
    <text evidence="8">The sequence shown here is derived from an EMBL/GenBank/DDBJ whole genome shotgun (WGS) entry which is preliminary data.</text>
</comment>
<dbReference type="SUPFAM" id="SSF52540">
    <property type="entry name" value="P-loop containing nucleoside triphosphate hydrolases"/>
    <property type="match status" value="1"/>
</dbReference>
<dbReference type="GO" id="GO:0003677">
    <property type="term" value="F:DNA binding"/>
    <property type="evidence" value="ECO:0007669"/>
    <property type="project" value="UniProtKB-KW"/>
</dbReference>
<dbReference type="InterPro" id="IPR016032">
    <property type="entry name" value="Sig_transdc_resp-reg_C-effctor"/>
</dbReference>
<feature type="DNA-binding region" description="OmpR/PhoB-type" evidence="5">
    <location>
        <begin position="1"/>
        <end position="97"/>
    </location>
</feature>
<evidence type="ECO:0000313" key="9">
    <source>
        <dbReference type="Proteomes" id="UP001519332"/>
    </source>
</evidence>
<dbReference type="Gene3D" id="1.10.10.10">
    <property type="entry name" value="Winged helix-like DNA-binding domain superfamily/Winged helix DNA-binding domain"/>
    <property type="match status" value="1"/>
</dbReference>
<keyword evidence="4" id="KW-0804">Transcription</keyword>
<evidence type="ECO:0000256" key="2">
    <source>
        <dbReference type="ARBA" id="ARBA00023015"/>
    </source>
</evidence>
<evidence type="ECO:0000256" key="3">
    <source>
        <dbReference type="ARBA" id="ARBA00023125"/>
    </source>
</evidence>
<dbReference type="SMART" id="SM00862">
    <property type="entry name" value="Trans_reg_C"/>
    <property type="match status" value="1"/>
</dbReference>
<proteinExistence type="inferred from homology"/>
<dbReference type="InterPro" id="IPR051677">
    <property type="entry name" value="AfsR-DnrI-RedD_regulator"/>
</dbReference>
<name>A0ABS4TZB1_9PSEU</name>
<dbReference type="InterPro" id="IPR011990">
    <property type="entry name" value="TPR-like_helical_dom_sf"/>
</dbReference>
<dbReference type="EMBL" id="JAGINW010000001">
    <property type="protein sequence ID" value="MBP2329744.1"/>
    <property type="molecule type" value="Genomic_DNA"/>
</dbReference>
<dbReference type="SMART" id="SM01043">
    <property type="entry name" value="BTAD"/>
    <property type="match status" value="1"/>
</dbReference>
<evidence type="ECO:0000313" key="8">
    <source>
        <dbReference type="EMBL" id="MBP2329744.1"/>
    </source>
</evidence>
<feature type="region of interest" description="Disordered" evidence="6">
    <location>
        <begin position="940"/>
        <end position="961"/>
    </location>
</feature>
<protein>
    <submittedName>
        <fullName evidence="8">DNA-binding SARP family transcriptional activator</fullName>
    </submittedName>
</protein>
<dbReference type="InterPro" id="IPR019734">
    <property type="entry name" value="TPR_rpt"/>
</dbReference>
<reference evidence="8 9" key="1">
    <citation type="submission" date="2021-03" db="EMBL/GenBank/DDBJ databases">
        <title>Sequencing the genomes of 1000 actinobacteria strains.</title>
        <authorList>
            <person name="Klenk H.-P."/>
        </authorList>
    </citation>
    <scope>NUCLEOTIDE SEQUENCE [LARGE SCALE GENOMIC DNA]</scope>
    <source>
        <strain evidence="8 9">DSM 46670</strain>
    </source>
</reference>
<dbReference type="CDD" id="cd15831">
    <property type="entry name" value="BTAD"/>
    <property type="match status" value="1"/>
</dbReference>
<evidence type="ECO:0000256" key="1">
    <source>
        <dbReference type="ARBA" id="ARBA00005820"/>
    </source>
</evidence>
<dbReference type="InterPro" id="IPR036388">
    <property type="entry name" value="WH-like_DNA-bd_sf"/>
</dbReference>